<feature type="region of interest" description="Disordered" evidence="2">
    <location>
        <begin position="1"/>
        <end position="26"/>
    </location>
</feature>
<dbReference type="SMART" id="SM00422">
    <property type="entry name" value="HTH_MERR"/>
    <property type="match status" value="1"/>
</dbReference>
<dbReference type="Pfam" id="PF13411">
    <property type="entry name" value="MerR_1"/>
    <property type="match status" value="1"/>
</dbReference>
<evidence type="ECO:0000256" key="2">
    <source>
        <dbReference type="SAM" id="MobiDB-lite"/>
    </source>
</evidence>
<dbReference type="PROSITE" id="PS50937">
    <property type="entry name" value="HTH_MERR_2"/>
    <property type="match status" value="1"/>
</dbReference>
<dbReference type="InterPro" id="IPR047057">
    <property type="entry name" value="MerR_fam"/>
</dbReference>
<dbReference type="PANTHER" id="PTHR30204:SF89">
    <property type="entry name" value="HTH MERR-TYPE DOMAIN-CONTAINING PROTEIN"/>
    <property type="match status" value="1"/>
</dbReference>
<protein>
    <submittedName>
        <fullName evidence="4">MerR family transcriptional regulator</fullName>
    </submittedName>
</protein>
<accession>A0A8I0KTP2</accession>
<reference evidence="4 5" key="1">
    <citation type="submission" date="2020-08" db="EMBL/GenBank/DDBJ databases">
        <title>Winkia gen. nov., sp. nov., isolated from faeces of the Anser albifrons in China.</title>
        <authorList>
            <person name="Liu Q."/>
        </authorList>
    </citation>
    <scope>NUCLEOTIDE SEQUENCE [LARGE SCALE GENOMIC DNA]</scope>
    <source>
        <strain evidence="4 5">C62</strain>
    </source>
</reference>
<dbReference type="InterPro" id="IPR009061">
    <property type="entry name" value="DNA-bd_dom_put_sf"/>
</dbReference>
<proteinExistence type="predicted"/>
<organism evidence="4 5">
    <name type="scientific">Nanchangia anserum</name>
    <dbReference type="NCBI Taxonomy" id="2692125"/>
    <lineage>
        <taxon>Bacteria</taxon>
        <taxon>Bacillati</taxon>
        <taxon>Actinomycetota</taxon>
        <taxon>Actinomycetes</taxon>
        <taxon>Actinomycetales</taxon>
        <taxon>Actinomycetaceae</taxon>
        <taxon>Nanchangia</taxon>
    </lineage>
</organism>
<comment type="caution">
    <text evidence="4">The sequence shown here is derived from an EMBL/GenBank/DDBJ whole genome shotgun (WGS) entry which is preliminary data.</text>
</comment>
<dbReference type="Gene3D" id="1.10.1660.10">
    <property type="match status" value="1"/>
</dbReference>
<gene>
    <name evidence="4" type="ORF">H8R10_00920</name>
</gene>
<feature type="domain" description="HTH merR-type" evidence="3">
    <location>
        <begin position="50"/>
        <end position="102"/>
    </location>
</feature>
<evidence type="ECO:0000313" key="5">
    <source>
        <dbReference type="Proteomes" id="UP000627538"/>
    </source>
</evidence>
<keyword evidence="1" id="KW-0238">DNA-binding</keyword>
<dbReference type="GO" id="GO:0003677">
    <property type="term" value="F:DNA binding"/>
    <property type="evidence" value="ECO:0007669"/>
    <property type="project" value="UniProtKB-KW"/>
</dbReference>
<evidence type="ECO:0000259" key="3">
    <source>
        <dbReference type="PROSITE" id="PS50937"/>
    </source>
</evidence>
<dbReference type="InterPro" id="IPR000551">
    <property type="entry name" value="MerR-type_HTH_dom"/>
</dbReference>
<evidence type="ECO:0000256" key="1">
    <source>
        <dbReference type="ARBA" id="ARBA00023125"/>
    </source>
</evidence>
<sequence>MSTAATAATHPEDPQAGPWPRGVSRTPQMSIGQVVTRLRAEFPTVTNSKVRFLEEQGVVSPARTATGYRKFSESDVERLRFCLASQRDTYMPLAKIVQRLRALDAGHEADIEPTARIVASQGQLRAPVRSDLTITARELRDLSGISESELGEIVSIGLVTPDLAGYFPQRALAIIHAVVALRSEGVPIRNLRYLRTFAQRNIDLAEQIIGAGRHDRSGADKERRLARTAELTQVLTTLATELTRHEVDQLD</sequence>
<keyword evidence="5" id="KW-1185">Reference proteome</keyword>
<dbReference type="SUPFAM" id="SSF46955">
    <property type="entry name" value="Putative DNA-binding domain"/>
    <property type="match status" value="1"/>
</dbReference>
<dbReference type="AlphaFoldDB" id="A0A8I0KTP2"/>
<dbReference type="CDD" id="cd00592">
    <property type="entry name" value="HTH_MerR-like"/>
    <property type="match status" value="1"/>
</dbReference>
<dbReference type="RefSeq" id="WP_191070906.1">
    <property type="nucleotide sequence ID" value="NZ_CP060506.1"/>
</dbReference>
<dbReference type="PANTHER" id="PTHR30204">
    <property type="entry name" value="REDOX-CYCLING DRUG-SENSING TRANSCRIPTIONAL ACTIVATOR SOXR"/>
    <property type="match status" value="1"/>
</dbReference>
<dbReference type="Proteomes" id="UP000627538">
    <property type="component" value="Unassembled WGS sequence"/>
</dbReference>
<evidence type="ECO:0000313" key="4">
    <source>
        <dbReference type="EMBL" id="MBD3688808.1"/>
    </source>
</evidence>
<name>A0A8I0KTP2_9ACTO</name>
<dbReference type="GO" id="GO:0003700">
    <property type="term" value="F:DNA-binding transcription factor activity"/>
    <property type="evidence" value="ECO:0007669"/>
    <property type="project" value="InterPro"/>
</dbReference>
<dbReference type="EMBL" id="JACRUO010000001">
    <property type="protein sequence ID" value="MBD3688808.1"/>
    <property type="molecule type" value="Genomic_DNA"/>
</dbReference>